<evidence type="ECO:0000313" key="2">
    <source>
        <dbReference type="EMBL" id="KZV57047.1"/>
    </source>
</evidence>
<name>A0A2Z7DCZ0_9LAMI</name>
<gene>
    <name evidence="2" type="ORF">F511_20016</name>
</gene>
<dbReference type="Proteomes" id="UP000250235">
    <property type="component" value="Unassembled WGS sequence"/>
</dbReference>
<reference evidence="2 3" key="1">
    <citation type="journal article" date="2015" name="Proc. Natl. Acad. Sci. U.S.A.">
        <title>The resurrection genome of Boea hygrometrica: A blueprint for survival of dehydration.</title>
        <authorList>
            <person name="Xiao L."/>
            <person name="Yang G."/>
            <person name="Zhang L."/>
            <person name="Yang X."/>
            <person name="Zhao S."/>
            <person name="Ji Z."/>
            <person name="Zhou Q."/>
            <person name="Hu M."/>
            <person name="Wang Y."/>
            <person name="Chen M."/>
            <person name="Xu Y."/>
            <person name="Jin H."/>
            <person name="Xiao X."/>
            <person name="Hu G."/>
            <person name="Bao F."/>
            <person name="Hu Y."/>
            <person name="Wan P."/>
            <person name="Li L."/>
            <person name="Deng X."/>
            <person name="Kuang T."/>
            <person name="Xiang C."/>
            <person name="Zhu J.K."/>
            <person name="Oliver M.J."/>
            <person name="He Y."/>
        </authorList>
    </citation>
    <scope>NUCLEOTIDE SEQUENCE [LARGE SCALE GENOMIC DNA]</scope>
    <source>
        <strain evidence="3">cv. XS01</strain>
    </source>
</reference>
<organism evidence="2 3">
    <name type="scientific">Dorcoceras hygrometricum</name>
    <dbReference type="NCBI Taxonomy" id="472368"/>
    <lineage>
        <taxon>Eukaryota</taxon>
        <taxon>Viridiplantae</taxon>
        <taxon>Streptophyta</taxon>
        <taxon>Embryophyta</taxon>
        <taxon>Tracheophyta</taxon>
        <taxon>Spermatophyta</taxon>
        <taxon>Magnoliopsida</taxon>
        <taxon>eudicotyledons</taxon>
        <taxon>Gunneridae</taxon>
        <taxon>Pentapetalae</taxon>
        <taxon>asterids</taxon>
        <taxon>lamiids</taxon>
        <taxon>Lamiales</taxon>
        <taxon>Gesneriaceae</taxon>
        <taxon>Didymocarpoideae</taxon>
        <taxon>Trichosporeae</taxon>
        <taxon>Loxocarpinae</taxon>
        <taxon>Dorcoceras</taxon>
    </lineage>
</organism>
<accession>A0A2Z7DCZ0</accession>
<proteinExistence type="predicted"/>
<feature type="compositionally biased region" description="Basic and acidic residues" evidence="1">
    <location>
        <begin position="227"/>
        <end position="246"/>
    </location>
</feature>
<dbReference type="AlphaFoldDB" id="A0A2Z7DCZ0"/>
<protein>
    <submittedName>
        <fullName evidence="2">Serine/threonine-protein phosphatase 7 long form</fullName>
    </submittedName>
</protein>
<evidence type="ECO:0000313" key="3">
    <source>
        <dbReference type="Proteomes" id="UP000250235"/>
    </source>
</evidence>
<evidence type="ECO:0000256" key="1">
    <source>
        <dbReference type="SAM" id="MobiDB-lite"/>
    </source>
</evidence>
<sequence length="333" mass="37348">MDSVALLLYIGGDVIIQHNTVQYSTSATKATRVSRSISFRELKEKVYRLLNIDSSKFILKLSSKYSFNDKLRYVEAHLEIADDNNLQFMLDSSNEMQCIELFIKTEPIDRHVAVDDPESYIPRITQGFNALGFNSVGFNEDASTSAFSWHGATDQNRYTSDHDTGDWDQYVAPTVEENVRWPFSSAGNWSSLDVDDDPLDISRNAHIGSSVGAIPRVVGLDRSIPPTDHEDHKLPELSSDIHRDDTDISTEPDLSLNDTDEDDGRDGNDRFEDIGPSSPVHPSLYDVPEFFSTIYDEQCPDSIGVPSVSGLSYYNADRGEISTNMVFKDKKNI</sequence>
<keyword evidence="3" id="KW-1185">Reference proteome</keyword>
<dbReference type="EMBL" id="KQ987726">
    <property type="protein sequence ID" value="KZV57047.1"/>
    <property type="molecule type" value="Genomic_DNA"/>
</dbReference>
<feature type="region of interest" description="Disordered" evidence="1">
    <location>
        <begin position="220"/>
        <end position="282"/>
    </location>
</feature>